<name>A0A1B7XAV1_9BACT</name>
<dbReference type="EMBL" id="JXMS01000023">
    <property type="protein sequence ID" value="OBQ46466.1"/>
    <property type="molecule type" value="Genomic_DNA"/>
</dbReference>
<dbReference type="SUPFAM" id="SSF81901">
    <property type="entry name" value="HCP-like"/>
    <property type="match status" value="1"/>
</dbReference>
<dbReference type="RefSeq" id="WP_066856604.1">
    <property type="nucleotide sequence ID" value="NZ_JXMS01000023.1"/>
</dbReference>
<dbReference type="InterPro" id="IPR050767">
    <property type="entry name" value="Sel1_AlgK"/>
</dbReference>
<dbReference type="Gene3D" id="1.25.40.10">
    <property type="entry name" value="Tetratricopeptide repeat domain"/>
    <property type="match status" value="2"/>
</dbReference>
<dbReference type="InterPro" id="IPR011990">
    <property type="entry name" value="TPR-like_helical_dom_sf"/>
</dbReference>
<comment type="caution">
    <text evidence="1">The sequence shown here is derived from an EMBL/GenBank/DDBJ whole genome shotgun (WGS) entry which is preliminary data.</text>
</comment>
<evidence type="ECO:0000313" key="2">
    <source>
        <dbReference type="Proteomes" id="UP000091979"/>
    </source>
</evidence>
<dbReference type="OrthoDB" id="5460358at2"/>
<dbReference type="AlphaFoldDB" id="A0A1B7XAV1"/>
<dbReference type="PANTHER" id="PTHR11102">
    <property type="entry name" value="SEL-1-LIKE PROTEIN"/>
    <property type="match status" value="1"/>
</dbReference>
<dbReference type="PANTHER" id="PTHR11102:SF160">
    <property type="entry name" value="ERAD-ASSOCIATED E3 UBIQUITIN-PROTEIN LIGASE COMPONENT HRD3"/>
    <property type="match status" value="1"/>
</dbReference>
<reference evidence="1 2" key="1">
    <citation type="submission" date="2015-01" db="EMBL/GenBank/DDBJ databases">
        <title>Desulfovibrio sp. JC271 draft genome sequence.</title>
        <authorList>
            <person name="Shivani Y."/>
            <person name="Subhash Y."/>
            <person name="Sasikala C."/>
            <person name="Ramana C.V."/>
        </authorList>
    </citation>
    <scope>NUCLEOTIDE SEQUENCE [LARGE SCALE GENOMIC DNA]</scope>
    <source>
        <strain evidence="1 2">JC271</strain>
    </source>
</reference>
<evidence type="ECO:0000313" key="1">
    <source>
        <dbReference type="EMBL" id="OBQ46466.1"/>
    </source>
</evidence>
<keyword evidence="2" id="KW-1185">Reference proteome</keyword>
<dbReference type="Proteomes" id="UP000091979">
    <property type="component" value="Unassembled WGS sequence"/>
</dbReference>
<accession>A0A1B7XAV1</accession>
<proteinExistence type="predicted"/>
<dbReference type="Pfam" id="PF08238">
    <property type="entry name" value="Sel1"/>
    <property type="match status" value="4"/>
</dbReference>
<dbReference type="SMART" id="SM00671">
    <property type="entry name" value="SEL1"/>
    <property type="match status" value="4"/>
</dbReference>
<dbReference type="STRING" id="1560234.SP90_12230"/>
<dbReference type="InterPro" id="IPR006597">
    <property type="entry name" value="Sel1-like"/>
</dbReference>
<sequence length="271" mass="30385">MSNEAVDMNEEEHGFSYEEELLRKAEDGDVNSQYELARLLLFDEEHPERYEEGFKWAKLAAKKSSRASMLVAKCYYDGVGCNQDKRRAVKTAEKALLFQEMNNDLARGLGDFVGGCVKFLGNALTGVFSQSCEDARVFLANCYTLGEGVPRNYAKAVTLLEEAIAEGSRQAQLVLAEHYAEGKIVNQDVKKAIELSLPFVRGGSQVIEFVFNCYEQLGDPDSLIEAYMWCAILKAKEVPSYSDKLDELELALDLEQVYLAQDKAKAQWSLL</sequence>
<organism evidence="1 2">
    <name type="scientific">Halodesulfovibrio spirochaetisodalis</name>
    <dbReference type="NCBI Taxonomy" id="1560234"/>
    <lineage>
        <taxon>Bacteria</taxon>
        <taxon>Pseudomonadati</taxon>
        <taxon>Thermodesulfobacteriota</taxon>
        <taxon>Desulfovibrionia</taxon>
        <taxon>Desulfovibrionales</taxon>
        <taxon>Desulfovibrionaceae</taxon>
        <taxon>Halodesulfovibrio</taxon>
    </lineage>
</organism>
<gene>
    <name evidence="1" type="ORF">SP90_12230</name>
</gene>
<protein>
    <submittedName>
        <fullName evidence="1">Uncharacterized protein</fullName>
    </submittedName>
</protein>
<dbReference type="PATRIC" id="fig|1560234.3.peg.1539"/>